<evidence type="ECO:0000256" key="1">
    <source>
        <dbReference type="ARBA" id="ARBA00011900"/>
    </source>
</evidence>
<dbReference type="Pfam" id="PF02384">
    <property type="entry name" value="N6_Mtase"/>
    <property type="match status" value="1"/>
</dbReference>
<dbReference type="InterPro" id="IPR003356">
    <property type="entry name" value="DNA_methylase_A-5"/>
</dbReference>
<dbReference type="EMBL" id="JACOPL010000003">
    <property type="protein sequence ID" value="MBC5724571.1"/>
    <property type="molecule type" value="Genomic_DNA"/>
</dbReference>
<keyword evidence="3" id="KW-0808">Transferase</keyword>
<keyword evidence="5" id="KW-0680">Restriction system</keyword>
<feature type="domain" description="DNA methylase adenine-specific" evidence="7">
    <location>
        <begin position="51"/>
        <end position="164"/>
    </location>
</feature>
<dbReference type="GO" id="GO:0009007">
    <property type="term" value="F:site-specific DNA-methyltransferase (adenine-specific) activity"/>
    <property type="evidence" value="ECO:0007669"/>
    <property type="project" value="UniProtKB-EC"/>
</dbReference>
<reference evidence="8" key="1">
    <citation type="submission" date="2020-08" db="EMBL/GenBank/DDBJ databases">
        <title>Genome public.</title>
        <authorList>
            <person name="Liu C."/>
            <person name="Sun Q."/>
        </authorList>
    </citation>
    <scope>NUCLEOTIDE SEQUENCE</scope>
    <source>
        <strain evidence="8">NSJ-28</strain>
    </source>
</reference>
<dbReference type="GO" id="GO:0032259">
    <property type="term" value="P:methylation"/>
    <property type="evidence" value="ECO:0007669"/>
    <property type="project" value="UniProtKB-KW"/>
</dbReference>
<accession>A0A923LSN4</accession>
<organism evidence="8 9">
    <name type="scientific">Agathobaculum faecis</name>
    <dbReference type="NCBI Taxonomy" id="2763013"/>
    <lineage>
        <taxon>Bacteria</taxon>
        <taxon>Bacillati</taxon>
        <taxon>Bacillota</taxon>
        <taxon>Clostridia</taxon>
        <taxon>Eubacteriales</taxon>
        <taxon>Butyricicoccaceae</taxon>
        <taxon>Agathobaculum</taxon>
    </lineage>
</organism>
<dbReference type="AlphaFoldDB" id="A0A923LSN4"/>
<dbReference type="SUPFAM" id="SSF53335">
    <property type="entry name" value="S-adenosyl-L-methionine-dependent methyltransferases"/>
    <property type="match status" value="1"/>
</dbReference>
<sequence>MEIFFCNKYAIGQIKPHLLFTANLAERLCTVAVDEYPLKDIVHLLSNISTDNDTLSAIFEHNLAREVRTGSPNAGDFYTPKQVVQLMAELLGIGHGGKVYDPCCGSGAMLCGIALSHPSKKLLLYGQTLDQESFSICQMNLMLHGLSADLGKCPANTLIEDMHADQYL</sequence>
<dbReference type="GO" id="GO:0008170">
    <property type="term" value="F:N-methyltransferase activity"/>
    <property type="evidence" value="ECO:0007669"/>
    <property type="project" value="InterPro"/>
</dbReference>
<dbReference type="PANTHER" id="PTHR42933">
    <property type="entry name" value="SLR6095 PROTEIN"/>
    <property type="match status" value="1"/>
</dbReference>
<evidence type="ECO:0000259" key="7">
    <source>
        <dbReference type="Pfam" id="PF02384"/>
    </source>
</evidence>
<evidence type="ECO:0000256" key="2">
    <source>
        <dbReference type="ARBA" id="ARBA00022603"/>
    </source>
</evidence>
<keyword evidence="2 8" id="KW-0489">Methyltransferase</keyword>
<dbReference type="PRINTS" id="PR00507">
    <property type="entry name" value="N12N6MTFRASE"/>
</dbReference>
<comment type="caution">
    <text evidence="8">The sequence shown here is derived from an EMBL/GenBank/DDBJ whole genome shotgun (WGS) entry which is preliminary data.</text>
</comment>
<dbReference type="InterPro" id="IPR051537">
    <property type="entry name" value="DNA_Adenine_Mtase"/>
</dbReference>
<dbReference type="GO" id="GO:0003677">
    <property type="term" value="F:DNA binding"/>
    <property type="evidence" value="ECO:0007669"/>
    <property type="project" value="InterPro"/>
</dbReference>
<dbReference type="Proteomes" id="UP000606499">
    <property type="component" value="Unassembled WGS sequence"/>
</dbReference>
<evidence type="ECO:0000256" key="3">
    <source>
        <dbReference type="ARBA" id="ARBA00022679"/>
    </source>
</evidence>
<evidence type="ECO:0000313" key="8">
    <source>
        <dbReference type="EMBL" id="MBC5724571.1"/>
    </source>
</evidence>
<protein>
    <recommendedName>
        <fullName evidence="1">site-specific DNA-methyltransferase (adenine-specific)</fullName>
        <ecNumber evidence="1">2.1.1.72</ecNumber>
    </recommendedName>
</protein>
<keyword evidence="4" id="KW-0949">S-adenosyl-L-methionine</keyword>
<comment type="catalytic activity">
    <reaction evidence="6">
        <text>a 2'-deoxyadenosine in DNA + S-adenosyl-L-methionine = an N(6)-methyl-2'-deoxyadenosine in DNA + S-adenosyl-L-homocysteine + H(+)</text>
        <dbReference type="Rhea" id="RHEA:15197"/>
        <dbReference type="Rhea" id="RHEA-COMP:12418"/>
        <dbReference type="Rhea" id="RHEA-COMP:12419"/>
        <dbReference type="ChEBI" id="CHEBI:15378"/>
        <dbReference type="ChEBI" id="CHEBI:57856"/>
        <dbReference type="ChEBI" id="CHEBI:59789"/>
        <dbReference type="ChEBI" id="CHEBI:90615"/>
        <dbReference type="ChEBI" id="CHEBI:90616"/>
        <dbReference type="EC" id="2.1.1.72"/>
    </reaction>
</comment>
<name>A0A923LSN4_9FIRM</name>
<keyword evidence="9" id="KW-1185">Reference proteome</keyword>
<gene>
    <name evidence="8" type="ORF">H8S45_03710</name>
</gene>
<dbReference type="PANTHER" id="PTHR42933:SF3">
    <property type="entry name" value="TYPE I RESTRICTION ENZYME MJAVIII METHYLASE SUBUNIT"/>
    <property type="match status" value="1"/>
</dbReference>
<dbReference type="Gene3D" id="3.40.50.150">
    <property type="entry name" value="Vaccinia Virus protein VP39"/>
    <property type="match status" value="1"/>
</dbReference>
<proteinExistence type="predicted"/>
<evidence type="ECO:0000256" key="4">
    <source>
        <dbReference type="ARBA" id="ARBA00022691"/>
    </source>
</evidence>
<dbReference type="EC" id="2.1.1.72" evidence="1"/>
<evidence type="ECO:0000313" key="9">
    <source>
        <dbReference type="Proteomes" id="UP000606499"/>
    </source>
</evidence>
<dbReference type="GO" id="GO:0009307">
    <property type="term" value="P:DNA restriction-modification system"/>
    <property type="evidence" value="ECO:0007669"/>
    <property type="project" value="UniProtKB-KW"/>
</dbReference>
<evidence type="ECO:0000256" key="5">
    <source>
        <dbReference type="ARBA" id="ARBA00022747"/>
    </source>
</evidence>
<evidence type="ECO:0000256" key="6">
    <source>
        <dbReference type="ARBA" id="ARBA00047942"/>
    </source>
</evidence>
<dbReference type="InterPro" id="IPR029063">
    <property type="entry name" value="SAM-dependent_MTases_sf"/>
</dbReference>